<dbReference type="SUPFAM" id="SSF47220">
    <property type="entry name" value="alpha-catenin/vinculin-like"/>
    <property type="match status" value="6"/>
</dbReference>
<dbReference type="SMART" id="SM01244">
    <property type="entry name" value="IRS"/>
    <property type="match status" value="1"/>
</dbReference>
<dbReference type="Gene3D" id="1.20.80.10">
    <property type="match status" value="1"/>
</dbReference>
<dbReference type="SUPFAM" id="SSF50729">
    <property type="entry name" value="PH domain-like"/>
    <property type="match status" value="1"/>
</dbReference>
<proteinExistence type="predicted"/>
<evidence type="ECO:0000256" key="5">
    <source>
        <dbReference type="ARBA" id="ARBA00022490"/>
    </source>
</evidence>
<organism evidence="14 15">
    <name type="scientific">Electrophorus voltai</name>
    <dbReference type="NCBI Taxonomy" id="2609070"/>
    <lineage>
        <taxon>Eukaryota</taxon>
        <taxon>Metazoa</taxon>
        <taxon>Chordata</taxon>
        <taxon>Craniata</taxon>
        <taxon>Vertebrata</taxon>
        <taxon>Euteleostomi</taxon>
        <taxon>Actinopterygii</taxon>
        <taxon>Neopterygii</taxon>
        <taxon>Teleostei</taxon>
        <taxon>Ostariophysi</taxon>
        <taxon>Gymnotiformes</taxon>
        <taxon>Gymnotoidei</taxon>
        <taxon>Gymnotidae</taxon>
        <taxon>Electrophorus</taxon>
    </lineage>
</organism>
<dbReference type="SMART" id="SM00307">
    <property type="entry name" value="ILWEQ"/>
    <property type="match status" value="1"/>
</dbReference>
<keyword evidence="6" id="KW-0597">Phosphoprotein</keyword>
<dbReference type="SMART" id="SM00295">
    <property type="entry name" value="B41"/>
    <property type="match status" value="1"/>
</dbReference>
<dbReference type="SUPFAM" id="SSF109885">
    <property type="entry name" value="I/LWEQ domain"/>
    <property type="match status" value="4"/>
</dbReference>
<dbReference type="InterPro" id="IPR019747">
    <property type="entry name" value="FERM_CS"/>
</dbReference>
<keyword evidence="4" id="KW-1003">Cell membrane</keyword>
<dbReference type="GO" id="GO:0005856">
    <property type="term" value="C:cytoskeleton"/>
    <property type="evidence" value="ECO:0007669"/>
    <property type="project" value="UniProtKB-SubCell"/>
</dbReference>
<evidence type="ECO:0000259" key="12">
    <source>
        <dbReference type="PROSITE" id="PS50057"/>
    </source>
</evidence>
<keyword evidence="8" id="KW-0472">Membrane</keyword>
<evidence type="ECO:0000256" key="3">
    <source>
        <dbReference type="ARBA" id="ARBA00004413"/>
    </source>
</evidence>
<dbReference type="InterPro" id="IPR037438">
    <property type="entry name" value="Talin1/2-RS"/>
</dbReference>
<dbReference type="GO" id="GO:0005200">
    <property type="term" value="F:structural constituent of cytoskeleton"/>
    <property type="evidence" value="ECO:0007669"/>
    <property type="project" value="InterPro"/>
</dbReference>
<dbReference type="GO" id="GO:0005178">
    <property type="term" value="F:integrin binding"/>
    <property type="evidence" value="ECO:0007669"/>
    <property type="project" value="TreeGrafter"/>
</dbReference>
<dbReference type="PANTHER" id="PTHR19981:SF34">
    <property type="entry name" value="TALIN-2"/>
    <property type="match status" value="1"/>
</dbReference>
<evidence type="ECO:0000256" key="8">
    <source>
        <dbReference type="ARBA" id="ARBA00023136"/>
    </source>
</evidence>
<dbReference type="GO" id="GO:0005737">
    <property type="term" value="C:cytoplasm"/>
    <property type="evidence" value="ECO:0007669"/>
    <property type="project" value="TreeGrafter"/>
</dbReference>
<dbReference type="FunFam" id="1.20.1420.10:FF:000006">
    <property type="entry name" value="Talin 2"/>
    <property type="match status" value="1"/>
</dbReference>
<feature type="domain" description="I/LWEQ" evidence="13">
    <location>
        <begin position="2797"/>
        <end position="3053"/>
    </location>
</feature>
<feature type="coiled-coil region" evidence="10">
    <location>
        <begin position="3021"/>
        <end position="3048"/>
    </location>
</feature>
<dbReference type="GO" id="GO:0030036">
    <property type="term" value="P:actin cytoskeleton organization"/>
    <property type="evidence" value="ECO:0007669"/>
    <property type="project" value="TreeGrafter"/>
</dbReference>
<evidence type="ECO:0000313" key="14">
    <source>
        <dbReference type="EMBL" id="KAK1789856.1"/>
    </source>
</evidence>
<dbReference type="InterPro" id="IPR014352">
    <property type="entry name" value="FERM/acyl-CoA-bd_prot_sf"/>
</dbReference>
<dbReference type="InterPro" id="IPR036476">
    <property type="entry name" value="Talin_cent_sf"/>
</dbReference>
<dbReference type="InterPro" id="IPR011993">
    <property type="entry name" value="PH-like_dom_sf"/>
</dbReference>
<dbReference type="GO" id="GO:0001726">
    <property type="term" value="C:ruffle"/>
    <property type="evidence" value="ECO:0007669"/>
    <property type="project" value="InterPro"/>
</dbReference>
<dbReference type="InterPro" id="IPR019749">
    <property type="entry name" value="Band_41_domain"/>
</dbReference>
<dbReference type="FunFam" id="3.10.20.90:FF:000066">
    <property type="entry name" value="Talin 1"/>
    <property type="match status" value="1"/>
</dbReference>
<dbReference type="FunFam" id="1.20.1420.10:FF:000001">
    <property type="entry name" value="Talin 2"/>
    <property type="match status" value="1"/>
</dbReference>
<dbReference type="Pfam" id="PF02174">
    <property type="entry name" value="IRS"/>
    <property type="match status" value="1"/>
</dbReference>
<dbReference type="InterPro" id="IPR035964">
    <property type="entry name" value="I/LWEQ_dom_sf"/>
</dbReference>
<dbReference type="FunFam" id="1.20.120.230:FF:000009">
    <property type="entry name" value="Talin 2"/>
    <property type="match status" value="1"/>
</dbReference>
<dbReference type="Gene3D" id="1.20.1410.10">
    <property type="entry name" value="I/LWEQ domain"/>
    <property type="match status" value="1"/>
</dbReference>
<keyword evidence="9" id="KW-0206">Cytoskeleton</keyword>
<dbReference type="FunFam" id="1.20.120.230:FF:000002">
    <property type="entry name" value="Talin 2"/>
    <property type="match status" value="1"/>
</dbReference>
<dbReference type="FunFam" id="1.20.120.230:FF:000005">
    <property type="entry name" value="Talin 1"/>
    <property type="match status" value="1"/>
</dbReference>
<dbReference type="GO" id="GO:0005925">
    <property type="term" value="C:focal adhesion"/>
    <property type="evidence" value="ECO:0007669"/>
    <property type="project" value="UniProtKB-SubCell"/>
</dbReference>
<dbReference type="FunFam" id="3.10.20.90:FF:000028">
    <property type="entry name" value="Talin 2"/>
    <property type="match status" value="1"/>
</dbReference>
<accession>A0AAD9DQ21</accession>
<keyword evidence="5" id="KW-0963">Cytoplasm</keyword>
<evidence type="ECO:0000313" key="15">
    <source>
        <dbReference type="Proteomes" id="UP001239994"/>
    </source>
</evidence>
<evidence type="ECO:0000256" key="6">
    <source>
        <dbReference type="ARBA" id="ARBA00022553"/>
    </source>
</evidence>
<dbReference type="SUPFAM" id="SSF47031">
    <property type="entry name" value="Second domain of FERM"/>
    <property type="match status" value="1"/>
</dbReference>
<dbReference type="InterPro" id="IPR035963">
    <property type="entry name" value="FERM_2"/>
</dbReference>
<evidence type="ECO:0000256" key="9">
    <source>
        <dbReference type="ARBA" id="ARBA00023212"/>
    </source>
</evidence>
<dbReference type="SUPFAM" id="SSF109880">
    <property type="entry name" value="A middle domain of Talin 1"/>
    <property type="match status" value="1"/>
</dbReference>
<dbReference type="InterPro" id="IPR054060">
    <property type="entry name" value="TLN1-like_RS"/>
</dbReference>
<dbReference type="Pfam" id="PF08913">
    <property type="entry name" value="VBS"/>
    <property type="match status" value="1"/>
</dbReference>
<dbReference type="FunFam" id="1.20.80.10:FF:000007">
    <property type="entry name" value="Talin 2"/>
    <property type="match status" value="1"/>
</dbReference>
<keyword evidence="15" id="KW-1185">Reference proteome</keyword>
<dbReference type="InterPro" id="IPR054082">
    <property type="entry name" value="Talin_IBS2B"/>
</dbReference>
<dbReference type="Gene3D" id="1.20.120.230">
    <property type="entry name" value="Alpha-catenin/vinculin-like"/>
    <property type="match status" value="5"/>
</dbReference>
<name>A0AAD9DQ21_9TELE</name>
<dbReference type="PROSITE" id="PS50945">
    <property type="entry name" value="I_LWEQ"/>
    <property type="match status" value="1"/>
</dbReference>
<dbReference type="EMBL" id="JAROKS010000022">
    <property type="protein sequence ID" value="KAK1789856.1"/>
    <property type="molecule type" value="Genomic_DNA"/>
</dbReference>
<evidence type="ECO:0000256" key="4">
    <source>
        <dbReference type="ARBA" id="ARBA00022475"/>
    </source>
</evidence>
<evidence type="ECO:0000256" key="7">
    <source>
        <dbReference type="ARBA" id="ARBA00022949"/>
    </source>
</evidence>
<dbReference type="InterPro" id="IPR015224">
    <property type="entry name" value="Talin_cent"/>
</dbReference>
<dbReference type="Gene3D" id="3.10.20.90">
    <property type="entry name" value="Phosphatidylinositol 3-kinase Catalytic Subunit, Chain A, domain 1"/>
    <property type="match status" value="3"/>
</dbReference>
<dbReference type="Gene3D" id="1.20.1420.10">
    <property type="entry name" value="Talin, central domain"/>
    <property type="match status" value="7"/>
</dbReference>
<dbReference type="Pfam" id="PF21692">
    <property type="entry name" value="Talin_R4"/>
    <property type="match status" value="1"/>
</dbReference>
<dbReference type="FunFam" id="1.20.1410.10:FF:000001">
    <property type="entry name" value="Talin 2"/>
    <property type="match status" value="1"/>
</dbReference>
<dbReference type="InterPro" id="IPR019748">
    <property type="entry name" value="FERM_central"/>
</dbReference>
<dbReference type="PROSITE" id="PS00661">
    <property type="entry name" value="FERM_2"/>
    <property type="match status" value="1"/>
</dbReference>
<evidence type="ECO:0000256" key="1">
    <source>
        <dbReference type="ARBA" id="ARBA00004245"/>
    </source>
</evidence>
<feature type="domain" description="FERM" evidence="12">
    <location>
        <begin position="424"/>
        <end position="784"/>
    </location>
</feature>
<evidence type="ECO:0000256" key="2">
    <source>
        <dbReference type="ARBA" id="ARBA00004246"/>
    </source>
</evidence>
<dbReference type="FunFam" id="1.20.120.230:FF:000004">
    <property type="entry name" value="Talin 2"/>
    <property type="match status" value="1"/>
</dbReference>
<dbReference type="InterPro" id="IPR002404">
    <property type="entry name" value="IRS_PTB"/>
</dbReference>
<dbReference type="CDD" id="cd12150">
    <property type="entry name" value="talin-RS"/>
    <property type="match status" value="1"/>
</dbReference>
<dbReference type="Pfam" id="PF21896">
    <property type="entry name" value="Talin_IBS2B"/>
    <property type="match status" value="3"/>
</dbReference>
<dbReference type="Gene3D" id="2.30.29.30">
    <property type="entry name" value="Pleckstrin-homology domain (PH domain)/Phosphotyrosine-binding domain (PTB)"/>
    <property type="match status" value="1"/>
</dbReference>
<dbReference type="FunFam" id="2.30.29.30:FF:000028">
    <property type="entry name" value="Talin 2"/>
    <property type="match status" value="1"/>
</dbReference>
<dbReference type="PROSITE" id="PS50057">
    <property type="entry name" value="FERM_3"/>
    <property type="match status" value="1"/>
</dbReference>
<dbReference type="CDD" id="cd10569">
    <property type="entry name" value="FERM_C_Talin"/>
    <property type="match status" value="1"/>
</dbReference>
<dbReference type="Pfam" id="PF21865">
    <property type="entry name" value="TLN1-like_RS"/>
    <property type="match status" value="3"/>
</dbReference>
<evidence type="ECO:0000256" key="11">
    <source>
        <dbReference type="SAM" id="MobiDB-lite"/>
    </source>
</evidence>
<evidence type="ECO:0000256" key="10">
    <source>
        <dbReference type="SAM" id="Coils"/>
    </source>
</evidence>
<dbReference type="GO" id="GO:0098609">
    <property type="term" value="P:cell-cell adhesion"/>
    <property type="evidence" value="ECO:0007669"/>
    <property type="project" value="TreeGrafter"/>
</dbReference>
<dbReference type="InterPro" id="IPR036723">
    <property type="entry name" value="Alpha-catenin/vinculin-like_sf"/>
</dbReference>
<dbReference type="FunFam" id="1.20.1420.10:FF:000005">
    <property type="entry name" value="Talin 2"/>
    <property type="match status" value="1"/>
</dbReference>
<gene>
    <name evidence="14" type="ORF">P4O66_015733</name>
</gene>
<dbReference type="FunFam" id="1.20.120.230:FF:000003">
    <property type="entry name" value="Talin 2"/>
    <property type="match status" value="1"/>
</dbReference>
<dbReference type="CDD" id="cd14473">
    <property type="entry name" value="FERM_B-lobe"/>
    <property type="match status" value="1"/>
</dbReference>
<dbReference type="InterPro" id="IPR057346">
    <property type="entry name" value="Talin1/2_VBS2"/>
</dbReference>
<dbReference type="GO" id="GO:0051015">
    <property type="term" value="F:actin filament binding"/>
    <property type="evidence" value="ECO:0007669"/>
    <property type="project" value="InterPro"/>
</dbReference>
<keyword evidence="7" id="KW-0965">Cell junction</keyword>
<dbReference type="InterPro" id="IPR015009">
    <property type="entry name" value="Vinculin-bd_dom"/>
</dbReference>
<dbReference type="Pfam" id="PF09141">
    <property type="entry name" value="Talin_middle"/>
    <property type="match status" value="1"/>
</dbReference>
<evidence type="ECO:0000259" key="13">
    <source>
        <dbReference type="PROSITE" id="PS50945"/>
    </source>
</evidence>
<dbReference type="Pfam" id="PF00373">
    <property type="entry name" value="FERM_M"/>
    <property type="match status" value="1"/>
</dbReference>
<dbReference type="InterPro" id="IPR049108">
    <property type="entry name" value="Talin_R4"/>
</dbReference>
<dbReference type="PANTHER" id="PTHR19981">
    <property type="entry name" value="TALIN"/>
    <property type="match status" value="1"/>
</dbReference>
<dbReference type="InterPro" id="IPR002558">
    <property type="entry name" value="ILWEQ_dom"/>
</dbReference>
<dbReference type="InterPro" id="IPR000299">
    <property type="entry name" value="FERM_domain"/>
</dbReference>
<reference evidence="14" key="1">
    <citation type="submission" date="2023-03" db="EMBL/GenBank/DDBJ databases">
        <title>Electrophorus voltai genome.</title>
        <authorList>
            <person name="Bian C."/>
        </authorList>
    </citation>
    <scope>NUCLEOTIDE SEQUENCE</scope>
    <source>
        <strain evidence="14">CB-2022</strain>
        <tissue evidence="14">Muscle</tissue>
    </source>
</reference>
<dbReference type="Pfam" id="PF16511">
    <property type="entry name" value="FERM_f0"/>
    <property type="match status" value="1"/>
</dbReference>
<feature type="region of interest" description="Disordered" evidence="11">
    <location>
        <begin position="790"/>
        <end position="811"/>
    </location>
</feature>
<protein>
    <recommendedName>
        <fullName evidence="16">Talin 2a</fullName>
    </recommendedName>
</protein>
<comment type="caution">
    <text evidence="14">The sequence shown here is derived from an EMBL/GenBank/DDBJ whole genome shotgun (WGS) entry which is preliminary data.</text>
</comment>
<dbReference type="Proteomes" id="UP001239994">
    <property type="component" value="Unassembled WGS sequence"/>
</dbReference>
<dbReference type="GO" id="GO:0005886">
    <property type="term" value="C:plasma membrane"/>
    <property type="evidence" value="ECO:0007669"/>
    <property type="project" value="UniProtKB-SubCell"/>
</dbReference>
<dbReference type="InterPro" id="IPR032425">
    <property type="entry name" value="FERM_f0"/>
</dbReference>
<dbReference type="FunFam" id="1.20.1420.10:FF:000002">
    <property type="entry name" value="Talin 2"/>
    <property type="match status" value="1"/>
</dbReference>
<dbReference type="InterPro" id="IPR029071">
    <property type="entry name" value="Ubiquitin-like_domsf"/>
</dbReference>
<dbReference type="SUPFAM" id="SSF54236">
    <property type="entry name" value="Ubiquitin-like"/>
    <property type="match status" value="1"/>
</dbReference>
<dbReference type="Pfam" id="PF25177">
    <property type="entry name" value="Talin_VBS2"/>
    <property type="match status" value="1"/>
</dbReference>
<dbReference type="Pfam" id="PF01608">
    <property type="entry name" value="I_LWEQ"/>
    <property type="match status" value="1"/>
</dbReference>
<comment type="subcellular location">
    <subcellularLocation>
        <location evidence="2">Cell junction</location>
        <location evidence="2">Focal adhesion</location>
    </subcellularLocation>
    <subcellularLocation>
        <location evidence="3">Cell membrane</location>
        <topology evidence="3">Peripheral membrane protein</topology>
        <orientation evidence="3">Cytoplasmic side</orientation>
    </subcellularLocation>
    <subcellularLocation>
        <location evidence="1">Cytoplasm</location>
        <location evidence="1">Cytoskeleton</location>
    </subcellularLocation>
</comment>
<keyword evidence="10" id="KW-0175">Coiled coil</keyword>
<feature type="non-terminal residue" evidence="14">
    <location>
        <position position="3067"/>
    </location>
</feature>
<evidence type="ECO:0008006" key="16">
    <source>
        <dbReference type="Google" id="ProtNLM"/>
    </source>
</evidence>
<sequence>CGELLRSLAIVCQKNKRGPCTLNTSAPLRKRPYAPRLEPAKSHRPWERPKCRLPWQLADVEHEMSTLTPTPYASSACVTGTLQTERVQIKRDYIVYIGGAREKCCMVIAVVQGNIQVVWVSSALLPSDEGLPGGGLQLVLPHHTPSSSEWEARLQLPVATRSRTHRKHLPSDFCCVRKRWRQSLKLRVILKAHAPIRTLIFGNATSLKGASCHMAMWKTQGSEELFEPSGSVLLSTPKFVFCLLQKRVPRDAVLSARGLRDAPAAPDGCAATANTGAHAQRCVHGTATPQARAPTGARGSPREAVYEVEIPKMQKLASKPGRLSGGLLATSTPNVRMVALSLKICVRQCNVVKTMQFEPSTPVYDACRIIRERVPEAQTGQASDYGLFLSDDDPRKGIWLESGRTLDYYMLRNGDVLEYKKKQRPQKIKMLDGAIKTIMVDDSKTVGELLVTICSRIGITNYEEYSLIQEQGEEEKKESTGTLKKERTLLRDERKMEKLKAKLHTDDDLNWLDHSRTFREQGVEESETLLLRRKFFYSDQNVDSRDPVQLNLLYVQARDDILNGSHPVSFDKACEFAGIQAQIQFGPHVEHKHKPGFLDLKEFLPKEYIKQRGAEKRIFQDHKSCGEMTEIEAKVKYVKLARSLRTYGVSFFLVKPFCMKSSYQCLLYLTLRLNNGLKTVDRTLLGPGLRPLPYASLEKMKSKNKLVPRLLGITKESVMRVDERTKDVVQEWPLTTVKRWAASPKSFTLDFGEYQESYYSVQTTEGEQISQLIAGYIDIILKKASAPKQSKDRFGLDGDEESTMLEESVSPKKSTILQQQFNRVGRVEHGSVALPGIMRSGSVGGPDTFNTGSMPAPQQQITMGQMHRGHMPPLSLAQQALMGTINSSMQAVQQAQADLGQVDNLPPLGQDRASRVWVQNKVDESKHEIHSQVDAITAGTASVVNLTAGDPTDTDYTAVGCAITTISSNLTEMSKGVKLLAALTDDGVGSGQNLMGAARTLTGAVCDLLRAVEPASGEPRQTVLTAAGSIGQASGDLLRQMGEGETDERFQVCPSVSFSHYLSALVIFCLPLPLVCLFTHKYRVSRASHATSLFPPSVPIAFPPPPVGPEAAIGREGSEAAGWANVGAAPRSLQDIMMNLAKAVANAAAMLVLKAKNVAQVAEEAVLQNRVITAATQCALSTSQLVACTKVVSPTIGSPVCQEQLVEAGRLVERSVEGCVKACHAASEEAELLRQVSGAACTVSQALGDLLQHVRHHASCGEPIGRYDQATDTIMTVTESIFSSMGDAGEMVRQARVLAQATSDLVNAMRSDAEAEVDMDNSKKLLAAAKLLADATARMVEAAKGAAAHPDNEEQQQKLREAAEGLRVATNAAAQNAIKKKLLNRLEIAAKQAAAAATQTVAAAQNAAMSNKNPASHQQLVHSCKAVADHIPQLVHGMRSSQAQPEDLSAQLTLIIASQSFLQPGSKMVTSAKSTVPTVTDQAAAMQLGQCAKNLATCLAELRTAAQKAHEACGPLEIDSALNAVQSLKNELQDAKMAALDGQLKPLPGDSLEKCAQELGSTSKAVGSSMAQLLTCAAQGNEHYTGVAARETAQALRTLAQAARGVAACTAERSSAAAMLDSASHVMEGSTLLIHEAHQALSCPGDAESQQRLAQVAKAVSHSLNNCVNCLPGQKDVDMALRSIGETSKKLLVENLPPCSKSFQEAQTELNHTAAELNHSAGEVVHSSRRTSSQLAAASGKFSQDFDEFLDAGIEMAGHTQSKDDQIQVIGNLKNISMASSKLLLAAKSLSVDPGAANAKNLLAAAARAVTESINQLITLCTQQAPGQKECGNALRELEAVRGMLDNPSEPVNDLSYFDCIESVMENSKVLGESMAGISQHCKTGDVPAFGDCVATASKALCGLTEAAGQASYLVGVSDPNSQSGHQGLVDPIQFAKANQAIQMACQSLVDPGSSPSQVLSAATIVAKHTSALCNACRLASSRTANPVARRHFVQSAKEVANTTANLVKTIKALDGDFSDENRERCRVATMPLIEAVENLSTFASNPEFASIPAQISNEGSAAQEPILRSARSMLDSSAQLLETARSLIINPKDPPTWSILAGHSRTVSDSIKSLITAIRDKAPGQRECDHSIDSINKGIRDIEQASLAAVGQSLPCRDDISLEAVQEQVTSAVQEIGHLIEPITTAARGEAAQLGHKVSQLASYFEPLIVASVGLASKHMDHQQQMNILDQTKTLAESSLQMLYAAKEGGGNPKAAHTHDAIAEAAQLMREAVDDIMVTLNEAASEGGMVGGMVESIAEAMGRMDEGTPPEPEGTFVDYQTTMVKFSKAIAITAQEMMTKSVTCQEELGGLASQVTLDYSQLARQGRLAATTAEPEEVGVQIKGRVQELGHGCIYLVQKAGALQMSPMDSFTKRELIECARAVTEKVGLTQVCSLPAVSMVLSALQAGNKGTQACITAASSVSGIIADLDTTIMFASAGTLNAENEESFADHRENILKTAKALVEDTKLLVAGAASSQDKLAQAAQSSAKTITQLTDVVKLGAASMGSDDPETQVVLINAVRDVAKALAELIGATKCAAGKAADDPSMYQLKSAAKVMVTNVTSLLKTVKAVEDEATRGTRALEASIEFIRQELSVGSREDRNGLPPYINSRSLPVNCPAVFQAKDTPEKFAPPEELIRMTKGITVATAKAVAVGNSGQQEDAISTANLSRKAISDMLVTCKVQAAFHPEVAEDMKTKALLYSQECANGYIDLLEHVLLVLQKPAAEHRQQLAVLSKKVASSVTELVQTAEAMKGSEWVDPEDPTVVAETELLGAAASIEAAAKKLEQLKPRAKPKQADESLDFEEQILEAAKSIAAATSALVKSASAAQRELVAQGKVGSIPANAVDDGQWSQGLISAARMVAAATSSLCEAANASVQGHASEEKLISSAKQVAASTAQLLVACKVKADQDSEAVRRLQTSTFQRLYLPSLNSVKRPRFCLQTAGNAVKRASDNLVKAAQKAAFDKAEDDGVVVKTKFIIAAQEEMLRKERELEEARKKLAHIRQQQYKCRCFTATCCALGPYVL</sequence>